<name>A0A0E9UYC5_ANGAN</name>
<reference evidence="1" key="2">
    <citation type="journal article" date="2015" name="Fish Shellfish Immunol.">
        <title>Early steps in the European eel (Anguilla anguilla)-Vibrio vulnificus interaction in the gills: Role of the RtxA13 toxin.</title>
        <authorList>
            <person name="Callol A."/>
            <person name="Pajuelo D."/>
            <person name="Ebbesson L."/>
            <person name="Teles M."/>
            <person name="MacKenzie S."/>
            <person name="Amaro C."/>
        </authorList>
    </citation>
    <scope>NUCLEOTIDE SEQUENCE</scope>
</reference>
<organism evidence="1">
    <name type="scientific">Anguilla anguilla</name>
    <name type="common">European freshwater eel</name>
    <name type="synonym">Muraena anguilla</name>
    <dbReference type="NCBI Taxonomy" id="7936"/>
    <lineage>
        <taxon>Eukaryota</taxon>
        <taxon>Metazoa</taxon>
        <taxon>Chordata</taxon>
        <taxon>Craniata</taxon>
        <taxon>Vertebrata</taxon>
        <taxon>Euteleostomi</taxon>
        <taxon>Actinopterygii</taxon>
        <taxon>Neopterygii</taxon>
        <taxon>Teleostei</taxon>
        <taxon>Anguilliformes</taxon>
        <taxon>Anguillidae</taxon>
        <taxon>Anguilla</taxon>
    </lineage>
</organism>
<accession>A0A0E9UYC5</accession>
<evidence type="ECO:0000313" key="1">
    <source>
        <dbReference type="EMBL" id="JAH69988.1"/>
    </source>
</evidence>
<dbReference type="AlphaFoldDB" id="A0A0E9UYC5"/>
<proteinExistence type="predicted"/>
<reference evidence="1" key="1">
    <citation type="submission" date="2014-11" db="EMBL/GenBank/DDBJ databases">
        <authorList>
            <person name="Amaro Gonzalez C."/>
        </authorList>
    </citation>
    <scope>NUCLEOTIDE SEQUENCE</scope>
</reference>
<sequence length="37" mass="4561">MYMKCYLNLITAEKEYYSSVMDLKFPSLMDFELMLLW</sequence>
<dbReference type="EMBL" id="GBXM01038589">
    <property type="protein sequence ID" value="JAH69988.1"/>
    <property type="molecule type" value="Transcribed_RNA"/>
</dbReference>
<protein>
    <submittedName>
        <fullName evidence="1">Uncharacterized protein</fullName>
    </submittedName>
</protein>